<evidence type="ECO:0000313" key="3">
    <source>
        <dbReference type="EMBL" id="EJK64609.1"/>
    </source>
</evidence>
<dbReference type="OrthoDB" id="10250354at2759"/>
<protein>
    <recommendedName>
        <fullName evidence="2">J domain-containing protein</fullName>
    </recommendedName>
</protein>
<feature type="compositionally biased region" description="Basic residues" evidence="1">
    <location>
        <begin position="407"/>
        <end position="435"/>
    </location>
</feature>
<proteinExistence type="predicted"/>
<evidence type="ECO:0000313" key="4">
    <source>
        <dbReference type="Proteomes" id="UP000266841"/>
    </source>
</evidence>
<dbReference type="InterPro" id="IPR001623">
    <property type="entry name" value="DnaJ_domain"/>
</dbReference>
<keyword evidence="4" id="KW-1185">Reference proteome</keyword>
<dbReference type="PANTHER" id="PTHR24074">
    <property type="entry name" value="CO-CHAPERONE PROTEIN DJLA"/>
    <property type="match status" value="1"/>
</dbReference>
<dbReference type="AlphaFoldDB" id="K0SI14"/>
<reference evidence="3 4" key="1">
    <citation type="journal article" date="2012" name="Genome Biol.">
        <title>Genome and low-iron response of an oceanic diatom adapted to chronic iron limitation.</title>
        <authorList>
            <person name="Lommer M."/>
            <person name="Specht M."/>
            <person name="Roy A.S."/>
            <person name="Kraemer L."/>
            <person name="Andreson R."/>
            <person name="Gutowska M.A."/>
            <person name="Wolf J."/>
            <person name="Bergner S.V."/>
            <person name="Schilhabel M.B."/>
            <person name="Klostermeier U.C."/>
            <person name="Beiko R.G."/>
            <person name="Rosenstiel P."/>
            <person name="Hippler M."/>
            <person name="Laroche J."/>
        </authorList>
    </citation>
    <scope>NUCLEOTIDE SEQUENCE [LARGE SCALE GENOMIC DNA]</scope>
    <source>
        <strain evidence="3 4">CCMP1005</strain>
    </source>
</reference>
<feature type="compositionally biased region" description="Acidic residues" evidence="1">
    <location>
        <begin position="249"/>
        <end position="261"/>
    </location>
</feature>
<evidence type="ECO:0000259" key="2">
    <source>
        <dbReference type="PROSITE" id="PS50076"/>
    </source>
</evidence>
<dbReference type="EMBL" id="AGNL01017072">
    <property type="protein sequence ID" value="EJK64609.1"/>
    <property type="molecule type" value="Genomic_DNA"/>
</dbReference>
<name>K0SI14_THAOC</name>
<sequence length="686" mass="77718">MGAIALPRHPPQPSDRLSLFRRPQPCSMNGFCSASPPLLFCVRGAKKPSAWVGVDKSTTGGVEEDEGPRSRREGGVRLLFGLFSSRGWLVLLHLSTSWGRGRGQGSGRNALKGEQPRPGVDAVLSVVDGLIPSPETEKEGGLRRLVRRTRRHTHRHSGSTTVESNSSISRWTFSLITCKRSDRRVETAKMWSVEGIQMMMSLIQNALSRLVKGSVVALVVWGLFWLFFLLEKDNTKDSDRESSEKTNDPADEPDGDSAVEWDADDPFKVLGLSGGIEVNTIEDATRAKRKLALKYHPDRNIDNQEWATRKMQEINDAFARVEKLFEGQDVEDAGQRDEGDSNSVSDSEAETEHERRRREKYERKKRKKDLDDEFKTFKRAQKAAEQERWSKDEFEFEPPRQAVSSSAKRRKPRSKKAKKREAQRRRKQANQKQKRGQVESGQMDTEERPAEETEEMKTPFHRLVVEERFASRFSPELVKHPVFTAIRTHSWSVFQSYYLYGCDSQDEFERDIAGCIKLLYKQTREYVTPLQIACYLGDYEAGTTILSLVGERWKQAVGARSSDESSCLDLAEEALEIAKALVEDASGKLAEAEAGGNAKKIKWASSLCSKYTREMESAEGTVEWIKTLDSHRKNERQRSKPSQKAGSRDEPQRSKPSQKAGSRDEPGLWQKIVTALRHLYIQFGGS</sequence>
<dbReference type="InterPro" id="IPR036869">
    <property type="entry name" value="J_dom_sf"/>
</dbReference>
<dbReference type="SMART" id="SM00271">
    <property type="entry name" value="DnaJ"/>
    <property type="match status" value="1"/>
</dbReference>
<feature type="domain" description="J" evidence="2">
    <location>
        <begin position="265"/>
        <end position="343"/>
    </location>
</feature>
<feature type="region of interest" description="Disordered" evidence="1">
    <location>
        <begin position="237"/>
        <end position="261"/>
    </location>
</feature>
<organism evidence="3 4">
    <name type="scientific">Thalassiosira oceanica</name>
    <name type="common">Marine diatom</name>
    <dbReference type="NCBI Taxonomy" id="159749"/>
    <lineage>
        <taxon>Eukaryota</taxon>
        <taxon>Sar</taxon>
        <taxon>Stramenopiles</taxon>
        <taxon>Ochrophyta</taxon>
        <taxon>Bacillariophyta</taxon>
        <taxon>Coscinodiscophyceae</taxon>
        <taxon>Thalassiosirophycidae</taxon>
        <taxon>Thalassiosirales</taxon>
        <taxon>Thalassiosiraceae</taxon>
        <taxon>Thalassiosira</taxon>
    </lineage>
</organism>
<feature type="compositionally biased region" description="Basic and acidic residues" evidence="1">
    <location>
        <begin position="237"/>
        <end position="248"/>
    </location>
</feature>
<feature type="compositionally biased region" description="Basic and acidic residues" evidence="1">
    <location>
        <begin position="445"/>
        <end position="456"/>
    </location>
</feature>
<dbReference type="Gene3D" id="1.10.287.110">
    <property type="entry name" value="DnaJ domain"/>
    <property type="match status" value="1"/>
</dbReference>
<feature type="region of interest" description="Disordered" evidence="1">
    <location>
        <begin position="387"/>
        <end position="456"/>
    </location>
</feature>
<dbReference type="SUPFAM" id="SSF46565">
    <property type="entry name" value="Chaperone J-domain"/>
    <property type="match status" value="1"/>
</dbReference>
<dbReference type="CDD" id="cd06257">
    <property type="entry name" value="DnaJ"/>
    <property type="match status" value="1"/>
</dbReference>
<gene>
    <name evidence="3" type="ORF">THAOC_14639</name>
</gene>
<dbReference type="Pfam" id="PF00226">
    <property type="entry name" value="DnaJ"/>
    <property type="match status" value="1"/>
</dbReference>
<comment type="caution">
    <text evidence="3">The sequence shown here is derived from an EMBL/GenBank/DDBJ whole genome shotgun (WGS) entry which is preliminary data.</text>
</comment>
<feature type="region of interest" description="Disordered" evidence="1">
    <location>
        <begin position="326"/>
        <end position="369"/>
    </location>
</feature>
<dbReference type="Proteomes" id="UP000266841">
    <property type="component" value="Unassembled WGS sequence"/>
</dbReference>
<evidence type="ECO:0000256" key="1">
    <source>
        <dbReference type="SAM" id="MobiDB-lite"/>
    </source>
</evidence>
<dbReference type="PROSITE" id="PS50076">
    <property type="entry name" value="DNAJ_2"/>
    <property type="match status" value="1"/>
</dbReference>
<dbReference type="InterPro" id="IPR050817">
    <property type="entry name" value="DjlA_DnaK_co-chaperone"/>
</dbReference>
<feature type="region of interest" description="Disordered" evidence="1">
    <location>
        <begin position="629"/>
        <end position="668"/>
    </location>
</feature>
<accession>K0SI14</accession>
<feature type="compositionally biased region" description="Basic and acidic residues" evidence="1">
    <location>
        <begin position="629"/>
        <end position="638"/>
    </location>
</feature>
<feature type="compositionally biased region" description="Basic and acidic residues" evidence="1">
    <location>
        <begin position="350"/>
        <end position="369"/>
    </location>
</feature>